<keyword evidence="3" id="KW-0238">DNA-binding</keyword>
<dbReference type="GO" id="GO:0006298">
    <property type="term" value="P:mismatch repair"/>
    <property type="evidence" value="ECO:0007669"/>
    <property type="project" value="InterPro"/>
</dbReference>
<feature type="transmembrane region" description="Helical" evidence="5">
    <location>
        <begin position="90"/>
        <end position="110"/>
    </location>
</feature>
<feature type="transmembrane region" description="Helical" evidence="5">
    <location>
        <begin position="66"/>
        <end position="84"/>
    </location>
</feature>
<keyword evidence="2" id="KW-0067">ATP-binding</keyword>
<evidence type="ECO:0000256" key="2">
    <source>
        <dbReference type="ARBA" id="ARBA00022840"/>
    </source>
</evidence>
<comment type="caution">
    <text evidence="7">The sequence shown here is derived from an EMBL/GenBank/DDBJ whole genome shotgun (WGS) entry which is preliminary data.</text>
</comment>
<protein>
    <recommendedName>
        <fullName evidence="6">DNA mismatch repair proteins mutS family domain-containing protein</fullName>
    </recommendedName>
</protein>
<dbReference type="InterPro" id="IPR036187">
    <property type="entry name" value="DNA_mismatch_repair_MutS_sf"/>
</dbReference>
<keyword evidence="5" id="KW-1133">Transmembrane helix</keyword>
<evidence type="ECO:0000256" key="5">
    <source>
        <dbReference type="SAM" id="Phobius"/>
    </source>
</evidence>
<evidence type="ECO:0000313" key="7">
    <source>
        <dbReference type="EMBL" id="PHL00008.1"/>
    </source>
</evidence>
<evidence type="ECO:0000256" key="4">
    <source>
        <dbReference type="SAM" id="MobiDB-lite"/>
    </source>
</evidence>
<keyword evidence="8" id="KW-1185">Reference proteome</keyword>
<organism evidence="7 8">
    <name type="scientific">Neolewinella marina</name>
    <dbReference type="NCBI Taxonomy" id="438751"/>
    <lineage>
        <taxon>Bacteria</taxon>
        <taxon>Pseudomonadati</taxon>
        <taxon>Bacteroidota</taxon>
        <taxon>Saprospiria</taxon>
        <taxon>Saprospirales</taxon>
        <taxon>Lewinellaceae</taxon>
        <taxon>Neolewinella</taxon>
    </lineage>
</organism>
<dbReference type="InterPro" id="IPR000432">
    <property type="entry name" value="DNA_mismatch_repair_MutS_C"/>
</dbReference>
<dbReference type="Gene3D" id="3.40.50.300">
    <property type="entry name" value="P-loop containing nucleotide triphosphate hydrolases"/>
    <property type="match status" value="1"/>
</dbReference>
<evidence type="ECO:0000256" key="1">
    <source>
        <dbReference type="ARBA" id="ARBA00022741"/>
    </source>
</evidence>
<feature type="domain" description="DNA mismatch repair proteins mutS family" evidence="6">
    <location>
        <begin position="439"/>
        <end position="628"/>
    </location>
</feature>
<dbReference type="SUPFAM" id="SSF48334">
    <property type="entry name" value="DNA repair protein MutS, domain III"/>
    <property type="match status" value="1"/>
</dbReference>
<proteinExistence type="predicted"/>
<dbReference type="OrthoDB" id="9802448at2"/>
<accession>A0A2G0CJ91</accession>
<dbReference type="AlphaFoldDB" id="A0A2G0CJ91"/>
<dbReference type="EMBL" id="PDLO01000001">
    <property type="protein sequence ID" value="PHL00008.1"/>
    <property type="molecule type" value="Genomic_DNA"/>
</dbReference>
<dbReference type="Proteomes" id="UP000226437">
    <property type="component" value="Unassembled WGS sequence"/>
</dbReference>
<dbReference type="GO" id="GO:0005524">
    <property type="term" value="F:ATP binding"/>
    <property type="evidence" value="ECO:0007669"/>
    <property type="project" value="UniProtKB-KW"/>
</dbReference>
<sequence>MDSGLAVSPKVRRPPHPTHNGGGIGGYRRYYSHLCGVDTPLAHYENVSGAQQARSRRLQQRYDRLAVVRLLVFFASVAVLILAWSQGPVWGFSVTLPLVALLVVGVRAHARIGRRAAAARVRYELAEAEIRSLRHDFSNWPDGARWADPAHPYATDLDIFGPHSLYQFINRTVTAVGGRRLAEQLLHPAPPATAVQRRRDALALVPDPEWCQEWRQRGSELRDDLAYASRLLEWVGRPPVVTGTFARLMRWAAIPLSIAGLWFCFTQEPWQAGLLFFLPALWLMRRLSGPAAAEHAYTASAGAALASYASLFRHLEERYRPGAAVAAPAIDQLGFYVRQLDVRYNPFVFVLEITGLWSLHWLYRLDRWRATHQDDLPRWLEELAETDARVSWATLRFNRPDWTEAELTEEAMLDGRELGHPLLRPEVRVTNDIRMQTDGHIHLVTGSNMAGKSTWLRTVGINLVLARAGGPVCARHLRTAALQVWTSMRTHDDLSESTSSFYAELKRLKAIIEAVSDPQQQVFFLLDEILKGTNSRDRHTGSRALIRQLIRERGAGIIATHDLDLAVLETEGGPAGHRVENYAMEVQTRDGELVFDYKLHRGVSRSFNATALMARMGIQIDPEDIKLTHD</sequence>
<feature type="transmembrane region" description="Helical" evidence="5">
    <location>
        <begin position="245"/>
        <end position="263"/>
    </location>
</feature>
<dbReference type="GO" id="GO:0030983">
    <property type="term" value="F:mismatched DNA binding"/>
    <property type="evidence" value="ECO:0007669"/>
    <property type="project" value="InterPro"/>
</dbReference>
<dbReference type="PANTHER" id="PTHR11361">
    <property type="entry name" value="DNA MISMATCH REPAIR PROTEIN MUTS FAMILY MEMBER"/>
    <property type="match status" value="1"/>
</dbReference>
<feature type="region of interest" description="Disordered" evidence="4">
    <location>
        <begin position="1"/>
        <end position="24"/>
    </location>
</feature>
<keyword evidence="5" id="KW-0812">Transmembrane</keyword>
<keyword evidence="5" id="KW-0472">Membrane</keyword>
<dbReference type="InterPro" id="IPR027417">
    <property type="entry name" value="P-loop_NTPase"/>
</dbReference>
<evidence type="ECO:0000256" key="3">
    <source>
        <dbReference type="ARBA" id="ARBA00023125"/>
    </source>
</evidence>
<dbReference type="PANTHER" id="PTHR11361:SF99">
    <property type="entry name" value="DNA MISMATCH REPAIR PROTEIN"/>
    <property type="match status" value="1"/>
</dbReference>
<dbReference type="SUPFAM" id="SSF52540">
    <property type="entry name" value="P-loop containing nucleoside triphosphate hydrolases"/>
    <property type="match status" value="1"/>
</dbReference>
<name>A0A2G0CJ91_9BACT</name>
<dbReference type="Gene3D" id="1.10.1420.10">
    <property type="match status" value="1"/>
</dbReference>
<reference evidence="7 8" key="1">
    <citation type="submission" date="2017-10" db="EMBL/GenBank/DDBJ databases">
        <title>The draft genome sequence of Lewinella marina KCTC 32374.</title>
        <authorList>
            <person name="Wang K."/>
        </authorList>
    </citation>
    <scope>NUCLEOTIDE SEQUENCE [LARGE SCALE GENOMIC DNA]</scope>
    <source>
        <strain evidence="7 8">MKG-38</strain>
    </source>
</reference>
<dbReference type="SMART" id="SM00534">
    <property type="entry name" value="MUTSac"/>
    <property type="match status" value="1"/>
</dbReference>
<gene>
    <name evidence="7" type="ORF">CGL56_02895</name>
</gene>
<keyword evidence="1" id="KW-0547">Nucleotide-binding</keyword>
<evidence type="ECO:0000313" key="8">
    <source>
        <dbReference type="Proteomes" id="UP000226437"/>
    </source>
</evidence>
<dbReference type="Pfam" id="PF00488">
    <property type="entry name" value="MutS_V"/>
    <property type="match status" value="1"/>
</dbReference>
<dbReference type="GO" id="GO:0005829">
    <property type="term" value="C:cytosol"/>
    <property type="evidence" value="ECO:0007669"/>
    <property type="project" value="TreeGrafter"/>
</dbReference>
<dbReference type="GO" id="GO:0140664">
    <property type="term" value="F:ATP-dependent DNA damage sensor activity"/>
    <property type="evidence" value="ECO:0007669"/>
    <property type="project" value="InterPro"/>
</dbReference>
<dbReference type="InterPro" id="IPR045076">
    <property type="entry name" value="MutS"/>
</dbReference>
<evidence type="ECO:0000259" key="6">
    <source>
        <dbReference type="SMART" id="SM00534"/>
    </source>
</evidence>